<feature type="non-terminal residue" evidence="1">
    <location>
        <position position="1"/>
    </location>
</feature>
<proteinExistence type="predicted"/>
<evidence type="ECO:0000313" key="1">
    <source>
        <dbReference type="EMBL" id="GAJ21116.1"/>
    </source>
</evidence>
<comment type="caution">
    <text evidence="1">The sequence shown here is derived from an EMBL/GenBank/DDBJ whole genome shotgun (WGS) entry which is preliminary data.</text>
</comment>
<organism evidence="1">
    <name type="scientific">marine sediment metagenome</name>
    <dbReference type="NCBI Taxonomy" id="412755"/>
    <lineage>
        <taxon>unclassified sequences</taxon>
        <taxon>metagenomes</taxon>
        <taxon>ecological metagenomes</taxon>
    </lineage>
</organism>
<protein>
    <submittedName>
        <fullName evidence="1">Uncharacterized protein</fullName>
    </submittedName>
</protein>
<sequence>HLQHWQVDAHNGRWLGMGDGQLQHRNSTPAFHLDLGES</sequence>
<dbReference type="EMBL" id="BARW01040884">
    <property type="protein sequence ID" value="GAJ21116.1"/>
    <property type="molecule type" value="Genomic_DNA"/>
</dbReference>
<name>X1VU75_9ZZZZ</name>
<dbReference type="AlphaFoldDB" id="X1VU75"/>
<gene>
    <name evidence="1" type="ORF">S12H4_61536</name>
</gene>
<reference evidence="1" key="1">
    <citation type="journal article" date="2014" name="Front. Microbiol.">
        <title>High frequency of phylogenetically diverse reductive dehalogenase-homologous genes in deep subseafloor sedimentary metagenomes.</title>
        <authorList>
            <person name="Kawai M."/>
            <person name="Futagami T."/>
            <person name="Toyoda A."/>
            <person name="Takaki Y."/>
            <person name="Nishi S."/>
            <person name="Hori S."/>
            <person name="Arai W."/>
            <person name="Tsubouchi T."/>
            <person name="Morono Y."/>
            <person name="Uchiyama I."/>
            <person name="Ito T."/>
            <person name="Fujiyama A."/>
            <person name="Inagaki F."/>
            <person name="Takami H."/>
        </authorList>
    </citation>
    <scope>NUCLEOTIDE SEQUENCE</scope>
    <source>
        <strain evidence="1">Expedition CK06-06</strain>
    </source>
</reference>
<accession>X1VU75</accession>